<evidence type="ECO:0000256" key="3">
    <source>
        <dbReference type="ARBA" id="ARBA00022962"/>
    </source>
</evidence>
<dbReference type="GO" id="GO:0004066">
    <property type="term" value="F:asparagine synthase (glutamine-hydrolyzing) activity"/>
    <property type="evidence" value="ECO:0007669"/>
    <property type="project" value="InterPro"/>
</dbReference>
<dbReference type="OrthoDB" id="10252281at2759"/>
<keyword evidence="1" id="KW-0028">Amino-acid biosynthesis</keyword>
<organism evidence="5 6">
    <name type="scientific">Ceraceosorus bombacis</name>
    <dbReference type="NCBI Taxonomy" id="401625"/>
    <lineage>
        <taxon>Eukaryota</taxon>
        <taxon>Fungi</taxon>
        <taxon>Dikarya</taxon>
        <taxon>Basidiomycota</taxon>
        <taxon>Ustilaginomycotina</taxon>
        <taxon>Exobasidiomycetes</taxon>
        <taxon>Ceraceosorales</taxon>
        <taxon>Ceraceosoraceae</taxon>
        <taxon>Ceraceosorus</taxon>
    </lineage>
</organism>
<dbReference type="SUPFAM" id="SSF52402">
    <property type="entry name" value="Adenine nucleotide alpha hydrolases-like"/>
    <property type="match status" value="1"/>
</dbReference>
<dbReference type="Gene3D" id="3.40.50.620">
    <property type="entry name" value="HUPs"/>
    <property type="match status" value="1"/>
</dbReference>
<dbReference type="PANTHER" id="PTHR45937">
    <property type="entry name" value="ASPARAGINE SYNTHETASE DOMAIN-CONTAINING PROTEIN 1"/>
    <property type="match status" value="1"/>
</dbReference>
<dbReference type="Proteomes" id="UP000054845">
    <property type="component" value="Unassembled WGS sequence"/>
</dbReference>
<evidence type="ECO:0000313" key="6">
    <source>
        <dbReference type="Proteomes" id="UP000054845"/>
    </source>
</evidence>
<evidence type="ECO:0000256" key="2">
    <source>
        <dbReference type="ARBA" id="ARBA00022888"/>
    </source>
</evidence>
<proteinExistence type="predicted"/>
<dbReference type="GO" id="GO:0006529">
    <property type="term" value="P:asparagine biosynthetic process"/>
    <property type="evidence" value="ECO:0007669"/>
    <property type="project" value="UniProtKB-KW"/>
</dbReference>
<dbReference type="AlphaFoldDB" id="A0A0P1BDS1"/>
<dbReference type="InterPro" id="IPR051857">
    <property type="entry name" value="Asn_synthetase_domain"/>
</dbReference>
<accession>A0A0P1BDS1</accession>
<dbReference type="InterPro" id="IPR001962">
    <property type="entry name" value="Asn_synthase"/>
</dbReference>
<protein>
    <submittedName>
        <fullName evidence="5">Asparagine synthase</fullName>
    </submittedName>
</protein>
<name>A0A0P1BDS1_9BASI</name>
<dbReference type="PANTHER" id="PTHR45937:SF1">
    <property type="entry name" value="ASPARAGINE SYNTHETASE DOMAIN-CONTAINING PROTEIN 1"/>
    <property type="match status" value="1"/>
</dbReference>
<keyword evidence="6" id="KW-1185">Reference proteome</keyword>
<keyword evidence="2" id="KW-0061">Asparagine biosynthesis</keyword>
<evidence type="ECO:0000313" key="5">
    <source>
        <dbReference type="EMBL" id="CEH13724.1"/>
    </source>
</evidence>
<dbReference type="CDD" id="cd01991">
    <property type="entry name" value="Asn_synthase_B_C"/>
    <property type="match status" value="1"/>
</dbReference>
<reference evidence="5 6" key="1">
    <citation type="submission" date="2014-09" db="EMBL/GenBank/DDBJ databases">
        <authorList>
            <person name="Magalhaes I.L.F."/>
            <person name="Oliveira U."/>
            <person name="Santos F.R."/>
            <person name="Vidigal T.H.D.A."/>
            <person name="Brescovit A.D."/>
            <person name="Santos A.J."/>
        </authorList>
    </citation>
    <scope>NUCLEOTIDE SEQUENCE [LARGE SCALE GENOMIC DNA]</scope>
</reference>
<evidence type="ECO:0000259" key="4">
    <source>
        <dbReference type="Pfam" id="PF00733"/>
    </source>
</evidence>
<sequence>MTRPLVIKEMTNDQTEHRSSDEAREAAVRILHNVLKEAVRRRVESIHGATQSDAPALALLYSGGLDSAVLAALTDLVYPSHQPIELLTVAFANPRKLASARSKCVTEGHQAESSATFDTPDRLTARRGVQELREINPQRQWRLIEINVEAQEYEDHKQEVMHLMYPSSSVMDLSIAAALYFASRGVGYLPSDGSESPTAPSAARTRYISHARVLLSGLGADEQLGGYSRHKAAWQRGGEAELAKEVRRHVKESDLAI</sequence>
<keyword evidence="3" id="KW-0315">Glutamine amidotransferase</keyword>
<dbReference type="InterPro" id="IPR014729">
    <property type="entry name" value="Rossmann-like_a/b/a_fold"/>
</dbReference>
<evidence type="ECO:0000256" key="1">
    <source>
        <dbReference type="ARBA" id="ARBA00022605"/>
    </source>
</evidence>
<dbReference type="EMBL" id="CCYA01000230">
    <property type="protein sequence ID" value="CEH13724.1"/>
    <property type="molecule type" value="Genomic_DNA"/>
</dbReference>
<dbReference type="STRING" id="401625.A0A0P1BDS1"/>
<dbReference type="Pfam" id="PF00733">
    <property type="entry name" value="Asn_synthase"/>
    <property type="match status" value="2"/>
</dbReference>
<feature type="domain" description="Asparagine synthetase" evidence="4">
    <location>
        <begin position="44"/>
        <end position="110"/>
    </location>
</feature>
<feature type="domain" description="Asparagine synthetase" evidence="4">
    <location>
        <begin position="206"/>
        <end position="241"/>
    </location>
</feature>